<reference evidence="2 3" key="1">
    <citation type="submission" date="2014-01" db="EMBL/GenBank/DDBJ databases">
        <title>Genome sequence determination for a cystic fibrosis isolate, Inquilinus limosus.</title>
        <authorList>
            <person name="Pino M."/>
            <person name="Di Conza J."/>
            <person name="Gutkind G."/>
        </authorList>
    </citation>
    <scope>NUCLEOTIDE SEQUENCE [LARGE SCALE GENOMIC DNA]</scope>
    <source>
        <strain evidence="2 3">MP06</strain>
    </source>
</reference>
<organism evidence="2 3">
    <name type="scientific">Inquilinus limosus MP06</name>
    <dbReference type="NCBI Taxonomy" id="1398085"/>
    <lineage>
        <taxon>Bacteria</taxon>
        <taxon>Pseudomonadati</taxon>
        <taxon>Pseudomonadota</taxon>
        <taxon>Alphaproteobacteria</taxon>
        <taxon>Rhodospirillales</taxon>
        <taxon>Rhodospirillaceae</taxon>
        <taxon>Inquilinus</taxon>
    </lineage>
</organism>
<sequence length="72" mass="7855">MSNKPTAIIVHGPRGIDKVLINGDLHVYSVCDATPSDRVYEIEDRATEAEIAEVLRDDPIGHASEEDPPDAE</sequence>
<protein>
    <submittedName>
        <fullName evidence="2">Uncharacterized protein</fullName>
    </submittedName>
</protein>
<dbReference type="Proteomes" id="UP000029995">
    <property type="component" value="Unassembled WGS sequence"/>
</dbReference>
<feature type="compositionally biased region" description="Basic and acidic residues" evidence="1">
    <location>
        <begin position="51"/>
        <end position="65"/>
    </location>
</feature>
<gene>
    <name evidence="2" type="ORF">P409_05215</name>
</gene>
<evidence type="ECO:0000313" key="2">
    <source>
        <dbReference type="EMBL" id="KGM35313.1"/>
    </source>
</evidence>
<dbReference type="EMBL" id="JANX01000035">
    <property type="protein sequence ID" value="KGM35313.1"/>
    <property type="molecule type" value="Genomic_DNA"/>
</dbReference>
<name>A0A0A0DBN9_9PROT</name>
<accession>A0A0A0DBN9</accession>
<dbReference type="AlphaFoldDB" id="A0A0A0DBN9"/>
<comment type="caution">
    <text evidence="2">The sequence shown here is derived from an EMBL/GenBank/DDBJ whole genome shotgun (WGS) entry which is preliminary data.</text>
</comment>
<evidence type="ECO:0000313" key="3">
    <source>
        <dbReference type="Proteomes" id="UP000029995"/>
    </source>
</evidence>
<proteinExistence type="predicted"/>
<dbReference type="RefSeq" id="WP_034832617.1">
    <property type="nucleotide sequence ID" value="NZ_JANX01000035.1"/>
</dbReference>
<evidence type="ECO:0000256" key="1">
    <source>
        <dbReference type="SAM" id="MobiDB-lite"/>
    </source>
</evidence>
<feature type="region of interest" description="Disordered" evidence="1">
    <location>
        <begin position="51"/>
        <end position="72"/>
    </location>
</feature>
<dbReference type="OrthoDB" id="7596520at2"/>